<keyword evidence="5 6" id="KW-0472">Membrane</keyword>
<evidence type="ECO:0000256" key="6">
    <source>
        <dbReference type="SAM" id="Phobius"/>
    </source>
</evidence>
<proteinExistence type="predicted"/>
<dbReference type="EMBL" id="JAICBX010000004">
    <property type="protein sequence ID" value="MBW8639587.1"/>
    <property type="molecule type" value="Genomic_DNA"/>
</dbReference>
<feature type="transmembrane region" description="Helical" evidence="6">
    <location>
        <begin position="107"/>
        <end position="125"/>
    </location>
</feature>
<dbReference type="InterPro" id="IPR001123">
    <property type="entry name" value="LeuE-type"/>
</dbReference>
<evidence type="ECO:0000256" key="1">
    <source>
        <dbReference type="ARBA" id="ARBA00004651"/>
    </source>
</evidence>
<comment type="subcellular location">
    <subcellularLocation>
        <location evidence="1">Cell membrane</location>
        <topology evidence="1">Multi-pass membrane protein</topology>
    </subcellularLocation>
</comment>
<dbReference type="Proteomes" id="UP001196509">
    <property type="component" value="Unassembled WGS sequence"/>
</dbReference>
<feature type="transmembrane region" description="Helical" evidence="6">
    <location>
        <begin position="6"/>
        <end position="27"/>
    </location>
</feature>
<evidence type="ECO:0000256" key="4">
    <source>
        <dbReference type="ARBA" id="ARBA00022989"/>
    </source>
</evidence>
<protein>
    <submittedName>
        <fullName evidence="7">LysE/ArgO family amino acid transporter</fullName>
    </submittedName>
</protein>
<dbReference type="Pfam" id="PF01810">
    <property type="entry name" value="LysE"/>
    <property type="match status" value="1"/>
</dbReference>
<organism evidence="7 8">
    <name type="scientific">Flavimaribacter sediminis</name>
    <dbReference type="NCBI Taxonomy" id="2865987"/>
    <lineage>
        <taxon>Bacteria</taxon>
        <taxon>Pseudomonadati</taxon>
        <taxon>Pseudomonadota</taxon>
        <taxon>Alphaproteobacteria</taxon>
        <taxon>Hyphomicrobiales</taxon>
        <taxon>Rhizobiaceae</taxon>
        <taxon>Flavimaribacter</taxon>
    </lineage>
</organism>
<dbReference type="GO" id="GO:0015171">
    <property type="term" value="F:amino acid transmembrane transporter activity"/>
    <property type="evidence" value="ECO:0007669"/>
    <property type="project" value="TreeGrafter"/>
</dbReference>
<keyword evidence="8" id="KW-1185">Reference proteome</keyword>
<keyword evidence="4 6" id="KW-1133">Transmembrane helix</keyword>
<dbReference type="RefSeq" id="WP_220230592.1">
    <property type="nucleotide sequence ID" value="NZ_JAICBX010000004.1"/>
</dbReference>
<evidence type="ECO:0000256" key="3">
    <source>
        <dbReference type="ARBA" id="ARBA00022692"/>
    </source>
</evidence>
<dbReference type="AlphaFoldDB" id="A0AAE2ZTY4"/>
<feature type="transmembrane region" description="Helical" evidence="6">
    <location>
        <begin position="67"/>
        <end position="86"/>
    </location>
</feature>
<dbReference type="PANTHER" id="PTHR30086">
    <property type="entry name" value="ARGININE EXPORTER PROTEIN ARGO"/>
    <property type="match status" value="1"/>
</dbReference>
<name>A0AAE2ZTY4_9HYPH</name>
<comment type="caution">
    <text evidence="7">The sequence shown here is derived from an EMBL/GenBank/DDBJ whole genome shotgun (WGS) entry which is preliminary data.</text>
</comment>
<sequence>MFGPAASGFFLGGSLIVAIGAQNAFILRQGLIRSHVFVVCMIGALSDALLIAAGVTGLGTFIARSPWLISAVTLGGAAFLFAYALLAFRRALHPHALLADNSREQTLRTAVATCLALTFLNPHVYLDTVLLIGGLSGQYAGAARVAYGAGAVLASFVWFFGLGYGARLLAPLFARPSAWRALDILIGLVMAALALGLLQRFFAE</sequence>
<keyword evidence="2" id="KW-1003">Cell membrane</keyword>
<reference evidence="7" key="1">
    <citation type="submission" date="2021-08" db="EMBL/GenBank/DDBJ databases">
        <title>Hoeflea bacterium WL0058 sp. nov., isolated from the sediment.</title>
        <authorList>
            <person name="Wang L."/>
            <person name="Zhang D."/>
        </authorList>
    </citation>
    <scope>NUCLEOTIDE SEQUENCE</scope>
    <source>
        <strain evidence="7">WL0058</strain>
    </source>
</reference>
<feature type="transmembrane region" description="Helical" evidence="6">
    <location>
        <begin position="181"/>
        <end position="202"/>
    </location>
</feature>
<gene>
    <name evidence="7" type="ORF">K1W69_20510</name>
</gene>
<evidence type="ECO:0000256" key="5">
    <source>
        <dbReference type="ARBA" id="ARBA00023136"/>
    </source>
</evidence>
<evidence type="ECO:0000313" key="8">
    <source>
        <dbReference type="Proteomes" id="UP001196509"/>
    </source>
</evidence>
<evidence type="ECO:0000313" key="7">
    <source>
        <dbReference type="EMBL" id="MBW8639587.1"/>
    </source>
</evidence>
<feature type="transmembrane region" description="Helical" evidence="6">
    <location>
        <begin position="36"/>
        <end position="61"/>
    </location>
</feature>
<keyword evidence="3 6" id="KW-0812">Transmembrane</keyword>
<dbReference type="PANTHER" id="PTHR30086:SF20">
    <property type="entry name" value="ARGININE EXPORTER PROTEIN ARGO-RELATED"/>
    <property type="match status" value="1"/>
</dbReference>
<dbReference type="GO" id="GO:0005886">
    <property type="term" value="C:plasma membrane"/>
    <property type="evidence" value="ECO:0007669"/>
    <property type="project" value="UniProtKB-SubCell"/>
</dbReference>
<evidence type="ECO:0000256" key="2">
    <source>
        <dbReference type="ARBA" id="ARBA00022475"/>
    </source>
</evidence>
<feature type="transmembrane region" description="Helical" evidence="6">
    <location>
        <begin position="145"/>
        <end position="169"/>
    </location>
</feature>
<accession>A0AAE2ZTY4</accession>